<gene>
    <name evidence="8" type="primary">LOC114667766</name>
</gene>
<feature type="compositionally biased region" description="Polar residues" evidence="6">
    <location>
        <begin position="70"/>
        <end position="79"/>
    </location>
</feature>
<keyword evidence="1" id="KW-0479">Metal-binding</keyword>
<dbReference type="Proteomes" id="UP000694620">
    <property type="component" value="Chromosome 1"/>
</dbReference>
<evidence type="ECO:0000256" key="1">
    <source>
        <dbReference type="ARBA" id="ARBA00022723"/>
    </source>
</evidence>
<evidence type="ECO:0000256" key="6">
    <source>
        <dbReference type="SAM" id="MobiDB-lite"/>
    </source>
</evidence>
<feature type="compositionally biased region" description="Basic and acidic residues" evidence="6">
    <location>
        <begin position="80"/>
        <end position="94"/>
    </location>
</feature>
<proteinExistence type="predicted"/>
<reference evidence="8" key="3">
    <citation type="submission" date="2025-09" db="UniProtKB">
        <authorList>
            <consortium name="Ensembl"/>
        </authorList>
    </citation>
    <scope>IDENTIFICATION</scope>
</reference>
<reference evidence="8" key="1">
    <citation type="submission" date="2021-06" db="EMBL/GenBank/DDBJ databases">
        <authorList>
            <consortium name="Wellcome Sanger Institute Data Sharing"/>
        </authorList>
    </citation>
    <scope>NUCLEOTIDE SEQUENCE [LARGE SCALE GENOMIC DNA]</scope>
</reference>
<dbReference type="AlphaFoldDB" id="A0A8C4RLA3"/>
<accession>A0A8C4RLA3</accession>
<reference evidence="8" key="2">
    <citation type="submission" date="2025-08" db="UniProtKB">
        <authorList>
            <consortium name="Ensembl"/>
        </authorList>
    </citation>
    <scope>IDENTIFICATION</scope>
</reference>
<feature type="domain" description="C2H2-type" evidence="7">
    <location>
        <begin position="293"/>
        <end position="320"/>
    </location>
</feature>
<feature type="region of interest" description="Disordered" evidence="6">
    <location>
        <begin position="24"/>
        <end position="143"/>
    </location>
</feature>
<evidence type="ECO:0000259" key="7">
    <source>
        <dbReference type="PROSITE" id="PS50157"/>
    </source>
</evidence>
<evidence type="ECO:0000256" key="2">
    <source>
        <dbReference type="ARBA" id="ARBA00022737"/>
    </source>
</evidence>
<dbReference type="Gene3D" id="3.30.160.60">
    <property type="entry name" value="Classic Zinc Finger"/>
    <property type="match status" value="3"/>
</dbReference>
<dbReference type="PROSITE" id="PS50157">
    <property type="entry name" value="ZINC_FINGER_C2H2_2"/>
    <property type="match status" value="4"/>
</dbReference>
<organism evidence="8 9">
    <name type="scientific">Erpetoichthys calabaricus</name>
    <name type="common">Rope fish</name>
    <name type="synonym">Calamoichthys calabaricus</name>
    <dbReference type="NCBI Taxonomy" id="27687"/>
    <lineage>
        <taxon>Eukaryota</taxon>
        <taxon>Metazoa</taxon>
        <taxon>Chordata</taxon>
        <taxon>Craniata</taxon>
        <taxon>Vertebrata</taxon>
        <taxon>Euteleostomi</taxon>
        <taxon>Actinopterygii</taxon>
        <taxon>Polypteriformes</taxon>
        <taxon>Polypteridae</taxon>
        <taxon>Erpetoichthys</taxon>
    </lineage>
</organism>
<dbReference type="PANTHER" id="PTHR23226:SF397">
    <property type="entry name" value="C2H2-TYPE DOMAIN-CONTAINING PROTEIN"/>
    <property type="match status" value="1"/>
</dbReference>
<dbReference type="GO" id="GO:0008270">
    <property type="term" value="F:zinc ion binding"/>
    <property type="evidence" value="ECO:0007669"/>
    <property type="project" value="UniProtKB-KW"/>
</dbReference>
<sequence length="337" mass="37932">MDVKEETCEADINTTKVTTVNFKKEDSEWENPPIKDEDYEVPAVDVKEEAEEKSVSSEMMKPKSEEPVNLNVSPGSLQSDTKRAEEMSSDRIQEDQTVPSNPSGENLQEICSPYPSSLPQTLLRNKPQLPDHDENLKTSGSGNLNRGSLQLRCLPIMKLTGIAIINSQKQIHNANAASLSKCQDVRKHYNHESKCRSDGCSHKKQKLPYCCSECGKTVSSSSHCNPHTRSYAGGMLYCCSECGKQFPDKKSLDMHTGIHSGERPYSCSECGKQFFYKKCLHNHALIHIEEKQFCCHRCNKRYCCQSSLHVHSRSHSGVKPYCCSECGKHFSQRAIFK</sequence>
<keyword evidence="3 5" id="KW-0863">Zinc-finger</keyword>
<dbReference type="InterPro" id="IPR013087">
    <property type="entry name" value="Znf_C2H2_type"/>
</dbReference>
<dbReference type="InterPro" id="IPR036236">
    <property type="entry name" value="Znf_C2H2_sf"/>
</dbReference>
<feature type="compositionally biased region" description="Polar residues" evidence="6">
    <location>
        <begin position="95"/>
        <end position="106"/>
    </location>
</feature>
<evidence type="ECO:0000256" key="4">
    <source>
        <dbReference type="ARBA" id="ARBA00022833"/>
    </source>
</evidence>
<feature type="domain" description="C2H2-type" evidence="7">
    <location>
        <begin position="237"/>
        <end position="264"/>
    </location>
</feature>
<evidence type="ECO:0000256" key="3">
    <source>
        <dbReference type="ARBA" id="ARBA00022771"/>
    </source>
</evidence>
<dbReference type="FunFam" id="3.30.160.60:FF:002460">
    <property type="entry name" value="Zgc:174574"/>
    <property type="match status" value="1"/>
</dbReference>
<evidence type="ECO:0000256" key="5">
    <source>
        <dbReference type="PROSITE-ProRule" id="PRU00042"/>
    </source>
</evidence>
<dbReference type="Ensembl" id="ENSECRT00000004244.1">
    <property type="protein sequence ID" value="ENSECRP00000004178.1"/>
    <property type="gene ID" value="ENSECRG00000002840.1"/>
</dbReference>
<dbReference type="PROSITE" id="PS00028">
    <property type="entry name" value="ZINC_FINGER_C2H2_1"/>
    <property type="match status" value="3"/>
</dbReference>
<feature type="compositionally biased region" description="Basic and acidic residues" evidence="6">
    <location>
        <begin position="45"/>
        <end position="66"/>
    </location>
</feature>
<keyword evidence="9" id="KW-1185">Reference proteome</keyword>
<dbReference type="PANTHER" id="PTHR23226">
    <property type="entry name" value="ZINC FINGER AND SCAN DOMAIN-CONTAINING"/>
    <property type="match status" value="1"/>
</dbReference>
<dbReference type="GeneTree" id="ENSGT01150000286958"/>
<feature type="domain" description="C2H2-type" evidence="7">
    <location>
        <begin position="209"/>
        <end position="233"/>
    </location>
</feature>
<evidence type="ECO:0000313" key="8">
    <source>
        <dbReference type="Ensembl" id="ENSECRP00000004178.1"/>
    </source>
</evidence>
<protein>
    <submittedName>
        <fullName evidence="8">Oocyte zinc finger protein XlCOF7.1-like</fullName>
    </submittedName>
</protein>
<evidence type="ECO:0000313" key="9">
    <source>
        <dbReference type="Proteomes" id="UP000694620"/>
    </source>
</evidence>
<name>A0A8C4RLA3_ERPCA</name>
<dbReference type="GO" id="GO:0000978">
    <property type="term" value="F:RNA polymerase II cis-regulatory region sequence-specific DNA binding"/>
    <property type="evidence" value="ECO:0007669"/>
    <property type="project" value="TreeGrafter"/>
</dbReference>
<feature type="domain" description="C2H2-type" evidence="7">
    <location>
        <begin position="265"/>
        <end position="292"/>
    </location>
</feature>
<dbReference type="GO" id="GO:0000981">
    <property type="term" value="F:DNA-binding transcription factor activity, RNA polymerase II-specific"/>
    <property type="evidence" value="ECO:0007669"/>
    <property type="project" value="TreeGrafter"/>
</dbReference>
<keyword evidence="4" id="KW-0862">Zinc</keyword>
<keyword evidence="2" id="KW-0677">Repeat</keyword>
<feature type="compositionally biased region" description="Polar residues" evidence="6">
    <location>
        <begin position="114"/>
        <end position="123"/>
    </location>
</feature>
<dbReference type="SUPFAM" id="SSF57667">
    <property type="entry name" value="beta-beta-alpha zinc fingers"/>
    <property type="match status" value="2"/>
</dbReference>
<dbReference type="SMART" id="SM00355">
    <property type="entry name" value="ZnF_C2H2"/>
    <property type="match status" value="4"/>
</dbReference>
<dbReference type="FunFam" id="3.30.160.60:FF:002343">
    <property type="entry name" value="Zinc finger protein 33A"/>
    <property type="match status" value="1"/>
</dbReference>